<dbReference type="RefSeq" id="WP_158243998.1">
    <property type="nucleotide sequence ID" value="NZ_AP022582.1"/>
</dbReference>
<gene>
    <name evidence="2" type="ORF">MSEO_29950</name>
</gene>
<name>A0A7I7P0V1_9MYCO</name>
<evidence type="ECO:0000313" key="3">
    <source>
        <dbReference type="Proteomes" id="UP000466632"/>
    </source>
</evidence>
<feature type="region of interest" description="Disordered" evidence="1">
    <location>
        <begin position="74"/>
        <end position="113"/>
    </location>
</feature>
<accession>A0A7I7P0V1</accession>
<dbReference type="KEGG" id="mseo:MSEO_29950"/>
<reference evidence="2 3" key="1">
    <citation type="journal article" date="2019" name="Emerg. Microbes Infect.">
        <title>Comprehensive subspecies identification of 175 nontuberculous mycobacteria species based on 7547 genomic profiles.</title>
        <authorList>
            <person name="Matsumoto Y."/>
            <person name="Kinjo T."/>
            <person name="Motooka D."/>
            <person name="Nabeya D."/>
            <person name="Jung N."/>
            <person name="Uechi K."/>
            <person name="Horii T."/>
            <person name="Iida T."/>
            <person name="Fujita J."/>
            <person name="Nakamura S."/>
        </authorList>
    </citation>
    <scope>NUCLEOTIDE SEQUENCE [LARGE SCALE GENOMIC DNA]</scope>
    <source>
        <strain evidence="2 3">JCM 16018</strain>
    </source>
</reference>
<organism evidence="2 3">
    <name type="scientific">Mycobacterium seoulense</name>
    <dbReference type="NCBI Taxonomy" id="386911"/>
    <lineage>
        <taxon>Bacteria</taxon>
        <taxon>Bacillati</taxon>
        <taxon>Actinomycetota</taxon>
        <taxon>Actinomycetes</taxon>
        <taxon>Mycobacteriales</taxon>
        <taxon>Mycobacteriaceae</taxon>
        <taxon>Mycobacterium</taxon>
    </lineage>
</organism>
<dbReference type="EMBL" id="AP022582">
    <property type="protein sequence ID" value="BBY02496.1"/>
    <property type="molecule type" value="Genomic_DNA"/>
</dbReference>
<feature type="compositionally biased region" description="Polar residues" evidence="1">
    <location>
        <begin position="95"/>
        <end position="113"/>
    </location>
</feature>
<protein>
    <submittedName>
        <fullName evidence="2">Uncharacterized protein</fullName>
    </submittedName>
</protein>
<evidence type="ECO:0000256" key="1">
    <source>
        <dbReference type="SAM" id="MobiDB-lite"/>
    </source>
</evidence>
<proteinExistence type="predicted"/>
<evidence type="ECO:0000313" key="2">
    <source>
        <dbReference type="EMBL" id="BBY02496.1"/>
    </source>
</evidence>
<dbReference type="AlphaFoldDB" id="A0A7I7P0V1"/>
<dbReference type="Proteomes" id="UP000466632">
    <property type="component" value="Chromosome"/>
</dbReference>
<sequence length="113" mass="11938">MKANLLARIPTKCLSFQSGVWPVWIRGQPQALVGVVDPDAAVAARTRGAKVPTLGQYHLPVTVGLDGHRIGADMEGKRHARPTHLSSRAPVIADSSESTIGIESSVGMETSSL</sequence>
<keyword evidence="3" id="KW-1185">Reference proteome</keyword>